<dbReference type="Proteomes" id="UP000502894">
    <property type="component" value="Chromosome"/>
</dbReference>
<dbReference type="SUPFAM" id="SSF53098">
    <property type="entry name" value="Ribonuclease H-like"/>
    <property type="match status" value="1"/>
</dbReference>
<dbReference type="KEGG" id="lant:TUM19329_34820"/>
<proteinExistence type="predicted"/>
<evidence type="ECO:0000313" key="2">
    <source>
        <dbReference type="EMBL" id="BCA97121.1"/>
    </source>
</evidence>
<feature type="transmembrane region" description="Helical" evidence="1">
    <location>
        <begin position="30"/>
        <end position="48"/>
    </location>
</feature>
<evidence type="ECO:0000256" key="1">
    <source>
        <dbReference type="SAM" id="Phobius"/>
    </source>
</evidence>
<accession>A0A6F8T9J3</accession>
<reference evidence="2" key="1">
    <citation type="journal article" date="2020" name="Microbiol. Resour. Announc.">
        <title>Complete Genome Sequence of Novel Psychrotolerant Legionella Strain TUM19329, Isolated from Antarctic Lake Sediment.</title>
        <authorList>
            <person name="Shimada S."/>
            <person name="Nakai R."/>
            <person name="Aoki K."/>
            <person name="Shimoeda N."/>
            <person name="Ohno G."/>
            <person name="Miyazaki Y."/>
            <person name="Kudoh S."/>
            <person name="Imura S."/>
            <person name="Watanabe K."/>
            <person name="Ishii Y."/>
            <person name="Tateda K."/>
        </authorList>
    </citation>
    <scope>NUCLEOTIDE SEQUENCE [LARGE SCALE GENOMIC DNA]</scope>
    <source>
        <strain evidence="2">TUM19329</strain>
    </source>
</reference>
<sequence>MRIEENIRDTKYSHYGLGLKNSLSKSPARLAILLLIVAIATFAAWLAGIETKCRGVVADFQAHSSKFTRVLSLVFLGR</sequence>
<evidence type="ECO:0000313" key="3">
    <source>
        <dbReference type="Proteomes" id="UP000502894"/>
    </source>
</evidence>
<keyword evidence="1" id="KW-1133">Transmembrane helix</keyword>
<keyword evidence="3" id="KW-1185">Reference proteome</keyword>
<dbReference type="PANTHER" id="PTHR35404">
    <property type="entry name" value="TRANSPOSASE OF TN10"/>
    <property type="match status" value="1"/>
</dbReference>
<keyword evidence="1" id="KW-0812">Transmembrane</keyword>
<dbReference type="EMBL" id="AP022839">
    <property type="protein sequence ID" value="BCA97121.1"/>
    <property type="molecule type" value="Genomic_DNA"/>
</dbReference>
<dbReference type="PANTHER" id="PTHR35404:SF8">
    <property type="entry name" value="TRANSPOSASE OF TN10"/>
    <property type="match status" value="1"/>
</dbReference>
<keyword evidence="1" id="KW-0472">Membrane</keyword>
<organism evidence="2 3">
    <name type="scientific">Legionella antarctica</name>
    <dbReference type="NCBI Taxonomy" id="2708020"/>
    <lineage>
        <taxon>Bacteria</taxon>
        <taxon>Pseudomonadati</taxon>
        <taxon>Pseudomonadota</taxon>
        <taxon>Gammaproteobacteria</taxon>
        <taxon>Legionellales</taxon>
        <taxon>Legionellaceae</taxon>
        <taxon>Legionella</taxon>
    </lineage>
</organism>
<dbReference type="RefSeq" id="WP_173238329.1">
    <property type="nucleotide sequence ID" value="NZ_AP022839.1"/>
</dbReference>
<protein>
    <submittedName>
        <fullName evidence="2">Uncharacterized protein</fullName>
    </submittedName>
</protein>
<gene>
    <name evidence="2" type="ORF">TUM19329_34820</name>
</gene>
<dbReference type="AlphaFoldDB" id="A0A6F8T9J3"/>
<name>A0A6F8T9J3_9GAMM</name>
<dbReference type="InterPro" id="IPR012337">
    <property type="entry name" value="RNaseH-like_sf"/>
</dbReference>